<dbReference type="InterPro" id="IPR018946">
    <property type="entry name" value="PhoD-like_MPP"/>
</dbReference>
<dbReference type="AlphaFoldDB" id="A0AA40BVB7"/>
<gene>
    <name evidence="3" type="ORF">B0T17DRAFT_619773</name>
</gene>
<evidence type="ECO:0000259" key="2">
    <source>
        <dbReference type="Pfam" id="PF09423"/>
    </source>
</evidence>
<comment type="caution">
    <text evidence="3">The sequence shown here is derived from an EMBL/GenBank/DDBJ whole genome shotgun (WGS) entry which is preliminary data.</text>
</comment>
<keyword evidence="4" id="KW-1185">Reference proteome</keyword>
<feature type="signal peptide" evidence="1">
    <location>
        <begin position="1"/>
        <end position="22"/>
    </location>
</feature>
<name>A0AA40BVB7_9PEZI</name>
<dbReference type="Pfam" id="PF09423">
    <property type="entry name" value="PhoD"/>
    <property type="match status" value="1"/>
</dbReference>
<reference evidence="3" key="1">
    <citation type="submission" date="2023-06" db="EMBL/GenBank/DDBJ databases">
        <title>Genome-scale phylogeny and comparative genomics of the fungal order Sordariales.</title>
        <authorList>
            <consortium name="Lawrence Berkeley National Laboratory"/>
            <person name="Hensen N."/>
            <person name="Bonometti L."/>
            <person name="Westerberg I."/>
            <person name="Brannstrom I.O."/>
            <person name="Guillou S."/>
            <person name="Cros-Aarteil S."/>
            <person name="Calhoun S."/>
            <person name="Haridas S."/>
            <person name="Kuo A."/>
            <person name="Mondo S."/>
            <person name="Pangilinan J."/>
            <person name="Riley R."/>
            <person name="LaButti K."/>
            <person name="Andreopoulos B."/>
            <person name="Lipzen A."/>
            <person name="Chen C."/>
            <person name="Yanf M."/>
            <person name="Daum C."/>
            <person name="Ng V."/>
            <person name="Clum A."/>
            <person name="Steindorff A."/>
            <person name="Ohm R."/>
            <person name="Martin F."/>
            <person name="Silar P."/>
            <person name="Natvig D."/>
            <person name="Lalanne C."/>
            <person name="Gautier V."/>
            <person name="Ament-velasquez S.L."/>
            <person name="Kruys A."/>
            <person name="Hutchinson M.I."/>
            <person name="Powell A.J."/>
            <person name="Barry K."/>
            <person name="Miller A.N."/>
            <person name="Grigoriev I.V."/>
            <person name="Debuchy R."/>
            <person name="Gladieux P."/>
            <person name="Thoren M.H."/>
            <person name="Johannesson H."/>
        </authorList>
    </citation>
    <scope>NUCLEOTIDE SEQUENCE</scope>
    <source>
        <strain evidence="3">SMH3391-2</strain>
    </source>
</reference>
<accession>A0AA40BVB7</accession>
<dbReference type="InterPro" id="IPR038607">
    <property type="entry name" value="PhoD-like_sf"/>
</dbReference>
<protein>
    <submittedName>
        <fullName evidence="3">PhoD-like phosphatase-domain-containing protein</fullName>
    </submittedName>
</protein>
<dbReference type="EMBL" id="JAULSR010000007">
    <property type="protein sequence ID" value="KAK0614930.1"/>
    <property type="molecule type" value="Genomic_DNA"/>
</dbReference>
<dbReference type="PANTHER" id="PTHR43606:SF8">
    <property type="entry name" value="ALKALINE PHOSPHATASE"/>
    <property type="match status" value="1"/>
</dbReference>
<feature type="domain" description="PhoD-like phosphatase metallophosphatase" evidence="2">
    <location>
        <begin position="148"/>
        <end position="280"/>
    </location>
</feature>
<evidence type="ECO:0000313" key="4">
    <source>
        <dbReference type="Proteomes" id="UP001174934"/>
    </source>
</evidence>
<evidence type="ECO:0000256" key="1">
    <source>
        <dbReference type="SAM" id="SignalP"/>
    </source>
</evidence>
<evidence type="ECO:0000313" key="3">
    <source>
        <dbReference type="EMBL" id="KAK0614930.1"/>
    </source>
</evidence>
<dbReference type="Gene3D" id="3.60.21.70">
    <property type="entry name" value="PhoD-like phosphatase"/>
    <property type="match status" value="1"/>
</dbReference>
<feature type="chain" id="PRO_5041267461" evidence="1">
    <location>
        <begin position="23"/>
        <end position="285"/>
    </location>
</feature>
<dbReference type="PANTHER" id="PTHR43606">
    <property type="entry name" value="PHOSPHATASE, PUTATIVE (AFU_ORTHOLOGUE AFUA_6G08710)-RELATED"/>
    <property type="match status" value="1"/>
</dbReference>
<sequence length="285" mass="31680">MYYYSLPTTWGLMALTVPLSLGLSALRDVDTSFDSNLNYRSPSGRHTQNLGIDVPVVSRRTLKRSAVPIPPSPTQTASYCGPASPPSAASDFSNVTVEGTVEVYSHETDSYIKADPNPICVEWKVWEAKGHAASDIQQAVVDLDQVRLAVFSCSNYPNGYFNAYGNAARKGLQDYVQDPGLIALPETTFSLWDYRTRHGQLQFTSKSTAMTPDLQLLAKDYPWITTWDDHEVANNGYRDGFSALNNTEESFLNDGPSISVDQRKMNAVRAYFEWMPIRSVPDSVQ</sequence>
<dbReference type="InterPro" id="IPR052900">
    <property type="entry name" value="Phospholipid_Metab_Enz"/>
</dbReference>
<organism evidence="3 4">
    <name type="scientific">Bombardia bombarda</name>
    <dbReference type="NCBI Taxonomy" id="252184"/>
    <lineage>
        <taxon>Eukaryota</taxon>
        <taxon>Fungi</taxon>
        <taxon>Dikarya</taxon>
        <taxon>Ascomycota</taxon>
        <taxon>Pezizomycotina</taxon>
        <taxon>Sordariomycetes</taxon>
        <taxon>Sordariomycetidae</taxon>
        <taxon>Sordariales</taxon>
        <taxon>Lasiosphaeriaceae</taxon>
        <taxon>Bombardia</taxon>
    </lineage>
</organism>
<keyword evidence="1" id="KW-0732">Signal</keyword>
<dbReference type="Proteomes" id="UP001174934">
    <property type="component" value="Unassembled WGS sequence"/>
</dbReference>
<proteinExistence type="predicted"/>